<dbReference type="PANTHER" id="PTHR42693">
    <property type="entry name" value="ARYLSULFATASE FAMILY MEMBER"/>
    <property type="match status" value="1"/>
</dbReference>
<dbReference type="PANTHER" id="PTHR42693:SF33">
    <property type="entry name" value="ARYLSULFATASE"/>
    <property type="match status" value="1"/>
</dbReference>
<proteinExistence type="inferred from homology"/>
<dbReference type="EC" id="3.1.6.-" evidence="3"/>
<dbReference type="SUPFAM" id="SSF53649">
    <property type="entry name" value="Alkaline phosphatase-like"/>
    <property type="match status" value="1"/>
</dbReference>
<dbReference type="InterPro" id="IPR050738">
    <property type="entry name" value="Sulfatase"/>
</dbReference>
<gene>
    <name evidence="3" type="ORF">CTER_5489</name>
</gene>
<feature type="domain" description="Sulfatase N-terminal" evidence="2">
    <location>
        <begin position="7"/>
        <end position="320"/>
    </location>
</feature>
<keyword evidence="4" id="KW-1185">Reference proteome</keyword>
<dbReference type="CDD" id="cd16152">
    <property type="entry name" value="sulfatase_like"/>
    <property type="match status" value="1"/>
</dbReference>
<dbReference type="InterPro" id="IPR000917">
    <property type="entry name" value="Sulfatase_N"/>
</dbReference>
<evidence type="ECO:0000313" key="4">
    <source>
        <dbReference type="Proteomes" id="UP000014155"/>
    </source>
</evidence>
<evidence type="ECO:0000313" key="3">
    <source>
        <dbReference type="EMBL" id="EMS73997.1"/>
    </source>
</evidence>
<dbReference type="PATRIC" id="fig|1195236.3.peg.289"/>
<dbReference type="Pfam" id="PF00884">
    <property type="entry name" value="Sulfatase"/>
    <property type="match status" value="1"/>
</dbReference>
<organism evidence="3 4">
    <name type="scientific">Ruminiclostridium cellobioparum subsp. termitidis CT1112</name>
    <dbReference type="NCBI Taxonomy" id="1195236"/>
    <lineage>
        <taxon>Bacteria</taxon>
        <taxon>Bacillati</taxon>
        <taxon>Bacillota</taxon>
        <taxon>Clostridia</taxon>
        <taxon>Eubacteriales</taxon>
        <taxon>Oscillospiraceae</taxon>
        <taxon>Ruminiclostridium</taxon>
    </lineage>
</organism>
<evidence type="ECO:0000256" key="1">
    <source>
        <dbReference type="ARBA" id="ARBA00008779"/>
    </source>
</evidence>
<reference evidence="3 4" key="1">
    <citation type="journal article" date="2013" name="Genome Announc.">
        <title>Draft Genome Sequence of the Cellulolytic, Mesophilic, Anaerobic Bacterium Clostridium termitidis Strain CT1112 (DSM 5398).</title>
        <authorList>
            <person name="Lal S."/>
            <person name="Ramachandran U."/>
            <person name="Zhang X."/>
            <person name="Munir R."/>
            <person name="Sparling R."/>
            <person name="Levin D.B."/>
        </authorList>
    </citation>
    <scope>NUCLEOTIDE SEQUENCE [LARGE SCALE GENOMIC DNA]</scope>
    <source>
        <strain evidence="3 4">CT1112</strain>
    </source>
</reference>
<protein>
    <submittedName>
        <fullName evidence="3">Putative arylsulfatase</fullName>
        <ecNumber evidence="3">3.1.6.-</ecNumber>
    </submittedName>
</protein>
<dbReference type="Gene3D" id="3.40.720.10">
    <property type="entry name" value="Alkaline Phosphatase, subunit A"/>
    <property type="match status" value="1"/>
</dbReference>
<dbReference type="RefSeq" id="WP_004623163.1">
    <property type="nucleotide sequence ID" value="NZ_AORV01000009.1"/>
</dbReference>
<dbReference type="GO" id="GO:0004065">
    <property type="term" value="F:arylsulfatase activity"/>
    <property type="evidence" value="ECO:0007669"/>
    <property type="project" value="TreeGrafter"/>
</dbReference>
<sequence>MGQQTKPNIIIFFTDQQRWDTVGCYGTHNDITPNLDKAAQNGVRFQNAFSCQPVCTPARACIQTGRFGTETGVFRNRRPLAPDENTIAKIMRNEGYEAGYIGKWHLAITRDKPVPLKLRGGYEEFWLASDGLEHTTHPYEGLLFDSQNKKITFKDKYRADAITDFAIDYLRTRTLEKPFFLFLSYLEPHHQNDMEKFVSPDGYAEKFKDYPVPGDLIDQEGDWRDGLADYYGMCKRLDENFGRINDEIEALGLKDNTIIIYTSDHGCHFKTRNSEYKRSCHESSIRIPLIISGPGFESGEVREELASLIDIAPTVIDIGGASIPEYMHGKSLKALVDGEVYSWPENVFIQISETGVARAIRTGRWKYCVHAPDKDGWKDSGSKVYLEEFLYDLESDPHEKVNLIGNQDYMDICNGLAEALKIKMAEAGEEIPVILRNC</sequence>
<dbReference type="STRING" id="1195236.CTER_5489"/>
<dbReference type="Proteomes" id="UP000014155">
    <property type="component" value="Unassembled WGS sequence"/>
</dbReference>
<comment type="caution">
    <text evidence="3">The sequence shown here is derived from an EMBL/GenBank/DDBJ whole genome shotgun (WGS) entry which is preliminary data.</text>
</comment>
<dbReference type="eggNOG" id="COG3119">
    <property type="taxonomic scope" value="Bacteria"/>
</dbReference>
<name>S0FQ56_RUMCE</name>
<dbReference type="InterPro" id="IPR017850">
    <property type="entry name" value="Alkaline_phosphatase_core_sf"/>
</dbReference>
<accession>S0FQ56</accession>
<dbReference type="AlphaFoldDB" id="S0FQ56"/>
<evidence type="ECO:0000259" key="2">
    <source>
        <dbReference type="Pfam" id="PF00884"/>
    </source>
</evidence>
<dbReference type="EMBL" id="AORV01000009">
    <property type="protein sequence ID" value="EMS73997.1"/>
    <property type="molecule type" value="Genomic_DNA"/>
</dbReference>
<comment type="similarity">
    <text evidence="1">Belongs to the sulfatase family.</text>
</comment>
<keyword evidence="3" id="KW-0378">Hydrolase</keyword>